<keyword evidence="3" id="KW-0378">Hydrolase</keyword>
<evidence type="ECO:0000256" key="2">
    <source>
        <dbReference type="ARBA" id="ARBA00012918"/>
    </source>
</evidence>
<dbReference type="InterPro" id="IPR002161">
    <property type="entry name" value="PdxT/SNO"/>
</dbReference>
<dbReference type="PROSITE" id="PS51273">
    <property type="entry name" value="GATASE_TYPE_1"/>
    <property type="match status" value="1"/>
</dbReference>
<organism evidence="7">
    <name type="scientific">marine metagenome</name>
    <dbReference type="NCBI Taxonomy" id="408172"/>
    <lineage>
        <taxon>unclassified sequences</taxon>
        <taxon>metagenomes</taxon>
        <taxon>ecological metagenomes</taxon>
    </lineage>
</organism>
<evidence type="ECO:0000256" key="4">
    <source>
        <dbReference type="ARBA" id="ARBA00022962"/>
    </source>
</evidence>
<dbReference type="Gene3D" id="3.40.50.880">
    <property type="match status" value="1"/>
</dbReference>
<comment type="catalytic activity">
    <reaction evidence="6">
        <text>L-glutamine + H2O = L-glutamate + NH4(+)</text>
        <dbReference type="Rhea" id="RHEA:15889"/>
        <dbReference type="ChEBI" id="CHEBI:15377"/>
        <dbReference type="ChEBI" id="CHEBI:28938"/>
        <dbReference type="ChEBI" id="CHEBI:29985"/>
        <dbReference type="ChEBI" id="CHEBI:58359"/>
        <dbReference type="EC" id="3.5.1.2"/>
    </reaction>
</comment>
<dbReference type="Pfam" id="PF01174">
    <property type="entry name" value="SNO"/>
    <property type="match status" value="1"/>
</dbReference>
<dbReference type="EMBL" id="UINC01003248">
    <property type="protein sequence ID" value="SVA04639.1"/>
    <property type="molecule type" value="Genomic_DNA"/>
</dbReference>
<evidence type="ECO:0000256" key="3">
    <source>
        <dbReference type="ARBA" id="ARBA00022801"/>
    </source>
</evidence>
<dbReference type="PANTHER" id="PTHR31559:SF0">
    <property type="entry name" value="PYRIDOXAL 5'-PHOSPHATE SYNTHASE SUBUNIT SNO1-RELATED"/>
    <property type="match status" value="1"/>
</dbReference>
<evidence type="ECO:0000256" key="6">
    <source>
        <dbReference type="ARBA" id="ARBA00049534"/>
    </source>
</evidence>
<evidence type="ECO:0000256" key="5">
    <source>
        <dbReference type="ARBA" id="ARBA00023239"/>
    </source>
</evidence>
<dbReference type="InterPro" id="IPR029062">
    <property type="entry name" value="Class_I_gatase-like"/>
</dbReference>
<dbReference type="GO" id="GO:0005829">
    <property type="term" value="C:cytosol"/>
    <property type="evidence" value="ECO:0007669"/>
    <property type="project" value="TreeGrafter"/>
</dbReference>
<dbReference type="AlphaFoldDB" id="A0A381SMH2"/>
<protein>
    <recommendedName>
        <fullName evidence="2">glutaminase</fullName>
        <ecNumber evidence="2">3.5.1.2</ecNumber>
    </recommendedName>
</protein>
<accession>A0A381SMH2</accession>
<evidence type="ECO:0000313" key="7">
    <source>
        <dbReference type="EMBL" id="SVA04639.1"/>
    </source>
</evidence>
<dbReference type="PROSITE" id="PS51130">
    <property type="entry name" value="PDXT_SNO_2"/>
    <property type="match status" value="1"/>
</dbReference>
<dbReference type="SUPFAM" id="SSF52317">
    <property type="entry name" value="Class I glutamine amidotransferase-like"/>
    <property type="match status" value="1"/>
</dbReference>
<dbReference type="GO" id="GO:0016829">
    <property type="term" value="F:lyase activity"/>
    <property type="evidence" value="ECO:0007669"/>
    <property type="project" value="UniProtKB-KW"/>
</dbReference>
<gene>
    <name evidence="7" type="ORF">METZ01_LOCUS57493</name>
</gene>
<dbReference type="PIRSF" id="PIRSF005639">
    <property type="entry name" value="Glut_amidoT_SNO"/>
    <property type="match status" value="1"/>
</dbReference>
<dbReference type="GO" id="GO:1903600">
    <property type="term" value="C:glutaminase complex"/>
    <property type="evidence" value="ECO:0007669"/>
    <property type="project" value="TreeGrafter"/>
</dbReference>
<dbReference type="PANTHER" id="PTHR31559">
    <property type="entry name" value="PYRIDOXAL 5'-PHOSPHATE SYNTHASE SUBUNIT SNO"/>
    <property type="match status" value="1"/>
</dbReference>
<proteinExistence type="inferred from homology"/>
<dbReference type="GO" id="GO:0008614">
    <property type="term" value="P:pyridoxine metabolic process"/>
    <property type="evidence" value="ECO:0007669"/>
    <property type="project" value="TreeGrafter"/>
</dbReference>
<name>A0A381SMH2_9ZZZZ</name>
<dbReference type="PROSITE" id="PS01236">
    <property type="entry name" value="PDXT_SNO_1"/>
    <property type="match status" value="1"/>
</dbReference>
<sequence length="178" mass="19862">MDSVAVRGPSDLEELEGLIIPGGESTTISLLIDRNKLREPLKAFADVHPVLGTCAGLILMARKVSDSRVNPLGILDVVVCRNAYGRQIHSTTKEVKFFEDNNSFYSRVTMIRAPRIESTGRNIEVLGSLNGHPVAIRENHHIGLIFHPELDGVTIFHELAFHRVKQSQHDRKSQTYVT</sequence>
<evidence type="ECO:0000256" key="1">
    <source>
        <dbReference type="ARBA" id="ARBA00008345"/>
    </source>
</evidence>
<reference evidence="7" key="1">
    <citation type="submission" date="2018-05" db="EMBL/GenBank/DDBJ databases">
        <authorList>
            <person name="Lanie J.A."/>
            <person name="Ng W.-L."/>
            <person name="Kazmierczak K.M."/>
            <person name="Andrzejewski T.M."/>
            <person name="Davidsen T.M."/>
            <person name="Wayne K.J."/>
            <person name="Tettelin H."/>
            <person name="Glass J.I."/>
            <person name="Rusch D."/>
            <person name="Podicherti R."/>
            <person name="Tsui H.-C.T."/>
            <person name="Winkler M.E."/>
        </authorList>
    </citation>
    <scope>NUCLEOTIDE SEQUENCE</scope>
</reference>
<dbReference type="GO" id="GO:0042823">
    <property type="term" value="P:pyridoxal phosphate biosynthetic process"/>
    <property type="evidence" value="ECO:0007669"/>
    <property type="project" value="InterPro"/>
</dbReference>
<dbReference type="EC" id="3.5.1.2" evidence="2"/>
<dbReference type="InterPro" id="IPR021196">
    <property type="entry name" value="PdxT/SNO_CS"/>
</dbReference>
<dbReference type="NCBIfam" id="TIGR03800">
    <property type="entry name" value="PLP_synth_Pdx2"/>
    <property type="match status" value="1"/>
</dbReference>
<comment type="similarity">
    <text evidence="1">Belongs to the glutaminase PdxT/SNO family.</text>
</comment>
<keyword evidence="5" id="KW-0456">Lyase</keyword>
<dbReference type="GO" id="GO:0004359">
    <property type="term" value="F:glutaminase activity"/>
    <property type="evidence" value="ECO:0007669"/>
    <property type="project" value="UniProtKB-EC"/>
</dbReference>
<keyword evidence="4" id="KW-0315">Glutamine amidotransferase</keyword>